<evidence type="ECO:0000313" key="1">
    <source>
        <dbReference type="EMBL" id="ODR97791.1"/>
    </source>
</evidence>
<dbReference type="SUPFAM" id="SSF56784">
    <property type="entry name" value="HAD-like"/>
    <property type="match status" value="1"/>
</dbReference>
<proteinExistence type="predicted"/>
<name>A0A1E3VX06_9HYPH</name>
<dbReference type="InterPro" id="IPR006356">
    <property type="entry name" value="HAD-SF_hydro_IIA_hyp3"/>
</dbReference>
<dbReference type="NCBIfam" id="TIGR01459">
    <property type="entry name" value="HAD-SF-IIA-hyp4"/>
    <property type="match status" value="1"/>
</dbReference>
<dbReference type="InterPro" id="IPR036412">
    <property type="entry name" value="HAD-like_sf"/>
</dbReference>
<dbReference type="RefSeq" id="WP_069441611.1">
    <property type="nucleotide sequence ID" value="NZ_LPWF01000024.1"/>
</dbReference>
<dbReference type="InterPro" id="IPR023214">
    <property type="entry name" value="HAD_sf"/>
</dbReference>
<dbReference type="PANTHER" id="PTHR19288">
    <property type="entry name" value="4-NITROPHENYLPHOSPHATASE-RELATED"/>
    <property type="match status" value="1"/>
</dbReference>
<comment type="caution">
    <text evidence="1">The sequence shown here is derived from an EMBL/GenBank/DDBJ whole genome shotgun (WGS) entry which is preliminary data.</text>
</comment>
<gene>
    <name evidence="1" type="ORF">AUC69_01340</name>
</gene>
<dbReference type="AlphaFoldDB" id="A0A1E3VX06"/>
<dbReference type="Pfam" id="PF13344">
    <property type="entry name" value="Hydrolase_6"/>
    <property type="match status" value="1"/>
</dbReference>
<dbReference type="STRING" id="1774969.AUC69_01340"/>
<dbReference type="InterPro" id="IPR006357">
    <property type="entry name" value="HAD-SF_hydro_IIA"/>
</dbReference>
<dbReference type="Proteomes" id="UP000094472">
    <property type="component" value="Unassembled WGS sequence"/>
</dbReference>
<dbReference type="GO" id="GO:0005737">
    <property type="term" value="C:cytoplasm"/>
    <property type="evidence" value="ECO:0007669"/>
    <property type="project" value="TreeGrafter"/>
</dbReference>
<evidence type="ECO:0008006" key="3">
    <source>
        <dbReference type="Google" id="ProtNLM"/>
    </source>
</evidence>
<reference evidence="1 2" key="1">
    <citation type="journal article" date="2016" name="Environ. Microbiol.">
        <title>New Methyloceanibacter diversity from North Sea sediments includes methanotroph containing solely the soluble methane monooxygenase.</title>
        <authorList>
            <person name="Vekeman B."/>
            <person name="Kerckhof F.M."/>
            <person name="Cremers G."/>
            <person name="de Vos P."/>
            <person name="Vandamme P."/>
            <person name="Boon N."/>
            <person name="Op den Camp H.J."/>
            <person name="Heylen K."/>
        </authorList>
    </citation>
    <scope>NUCLEOTIDE SEQUENCE [LARGE SCALE GENOMIC DNA]</scope>
    <source>
        <strain evidence="1 2">R-67175</strain>
    </source>
</reference>
<dbReference type="OrthoDB" id="9791073at2"/>
<dbReference type="Gene3D" id="3.40.50.1000">
    <property type="entry name" value="HAD superfamily/HAD-like"/>
    <property type="match status" value="2"/>
</dbReference>
<keyword evidence="2" id="KW-1185">Reference proteome</keyword>
<dbReference type="PANTHER" id="PTHR19288:SF90">
    <property type="entry name" value="OS08G0542600 PROTEIN"/>
    <property type="match status" value="1"/>
</dbReference>
<dbReference type="GO" id="GO:0016791">
    <property type="term" value="F:phosphatase activity"/>
    <property type="evidence" value="ECO:0007669"/>
    <property type="project" value="TreeGrafter"/>
</dbReference>
<organism evidence="1 2">
    <name type="scientific">Methyloceanibacter superfactus</name>
    <dbReference type="NCBI Taxonomy" id="1774969"/>
    <lineage>
        <taxon>Bacteria</taxon>
        <taxon>Pseudomonadati</taxon>
        <taxon>Pseudomonadota</taxon>
        <taxon>Alphaproteobacteria</taxon>
        <taxon>Hyphomicrobiales</taxon>
        <taxon>Hyphomicrobiaceae</taxon>
        <taxon>Methyloceanibacter</taxon>
    </lineage>
</organism>
<dbReference type="EMBL" id="LPWF01000024">
    <property type="protein sequence ID" value="ODR97791.1"/>
    <property type="molecule type" value="Genomic_DNA"/>
</dbReference>
<protein>
    <recommendedName>
        <fullName evidence="3">TIGR01459 family HAD-type hydrolase</fullName>
    </recommendedName>
</protein>
<evidence type="ECO:0000313" key="2">
    <source>
        <dbReference type="Proteomes" id="UP000094472"/>
    </source>
</evidence>
<accession>A0A1E3VX06</accession>
<sequence length="264" mass="27650">MTLTPTETPPPVPVVDSIKEIGSRYRAWLVDIWGVMHNGGAAFPGAGLATSAFRASGASVVLLSNSPRPSPKVQEQLRSLGVPDDAYDTTITSAISPPAGKHQGARVFHLGPERDRPVFAGLDVTLSDWTDADLVVCTGLFDDDVETPDDYAELLANMAARKLTMICANPDHMVERGNKLIYCAGALAAAYEVQGGTVIYAGKPYAPVYNLALETIAGIAGGAVSKDQVLAIGDGATPTSPAPAISASMRCSWRAPCTRRAKAA</sequence>